<reference evidence="1 2" key="1">
    <citation type="submission" date="2020-08" db="EMBL/GenBank/DDBJ databases">
        <title>Genomic Encyclopedia of Type Strains, Phase IV (KMG-IV): sequencing the most valuable type-strain genomes for metagenomic binning, comparative biology and taxonomic classification.</title>
        <authorList>
            <person name="Goeker M."/>
        </authorList>
    </citation>
    <scope>NUCLEOTIDE SEQUENCE [LARGE SCALE GENOMIC DNA]</scope>
    <source>
        <strain evidence="1 2">DSM 28760</strain>
    </source>
</reference>
<evidence type="ECO:0000313" key="1">
    <source>
        <dbReference type="EMBL" id="MBB3808618.1"/>
    </source>
</evidence>
<keyword evidence="2" id="KW-1185">Reference proteome</keyword>
<organism evidence="1 2">
    <name type="scientific">Pseudochelatococcus contaminans</name>
    <dbReference type="NCBI Taxonomy" id="1538103"/>
    <lineage>
        <taxon>Bacteria</taxon>
        <taxon>Pseudomonadati</taxon>
        <taxon>Pseudomonadota</taxon>
        <taxon>Alphaproteobacteria</taxon>
        <taxon>Hyphomicrobiales</taxon>
        <taxon>Chelatococcaceae</taxon>
        <taxon>Pseudochelatococcus</taxon>
    </lineage>
</organism>
<name>A0A7W5Z272_9HYPH</name>
<proteinExistence type="predicted"/>
<dbReference type="Proteomes" id="UP000537592">
    <property type="component" value="Unassembled WGS sequence"/>
</dbReference>
<dbReference type="AlphaFoldDB" id="A0A7W5Z272"/>
<protein>
    <submittedName>
        <fullName evidence="1">V/A-type H+-transporting ATPase subunit E</fullName>
    </submittedName>
</protein>
<accession>A0A7W5Z272</accession>
<sequence>MAEQTGSQRTASGVETLIARLRDEGVVSGKAEADRIVAEAQALARATVEEAQLQATEILERSRREANNFQRAGEDALKAAARDTVLDLKDFLSSRFAGDVLKTISATMRDEELLKQMILAVAGRVREEAGVDRSKEVVFRLPRAAVGLDELRRNPEELKEGSLTHFAAASAAAMLRDGVTFARADDDEGGLRIQLVDRGVSVDLTDKATADMILAHLQPRFRALLEGVVK</sequence>
<gene>
    <name evidence="1" type="ORF">FHS81_000672</name>
</gene>
<dbReference type="EMBL" id="JACICC010000001">
    <property type="protein sequence ID" value="MBB3808618.1"/>
    <property type="molecule type" value="Genomic_DNA"/>
</dbReference>
<evidence type="ECO:0000313" key="2">
    <source>
        <dbReference type="Proteomes" id="UP000537592"/>
    </source>
</evidence>
<dbReference type="RefSeq" id="WP_183750590.1">
    <property type="nucleotide sequence ID" value="NZ_JACICC010000001.1"/>
</dbReference>
<comment type="caution">
    <text evidence="1">The sequence shown here is derived from an EMBL/GenBank/DDBJ whole genome shotgun (WGS) entry which is preliminary data.</text>
</comment>